<feature type="compositionally biased region" description="Polar residues" evidence="1">
    <location>
        <begin position="693"/>
        <end position="716"/>
    </location>
</feature>
<feature type="compositionally biased region" description="Low complexity" evidence="1">
    <location>
        <begin position="305"/>
        <end position="319"/>
    </location>
</feature>
<dbReference type="OrthoDB" id="2530523at2759"/>
<feature type="compositionally biased region" description="Low complexity" evidence="1">
    <location>
        <begin position="120"/>
        <end position="134"/>
    </location>
</feature>
<feature type="compositionally biased region" description="Low complexity" evidence="1">
    <location>
        <begin position="787"/>
        <end position="812"/>
    </location>
</feature>
<feature type="compositionally biased region" description="Polar residues" evidence="1">
    <location>
        <begin position="101"/>
        <end position="119"/>
    </location>
</feature>
<dbReference type="Proteomes" id="UP000011976">
    <property type="component" value="Unassembled WGS sequence"/>
</dbReference>
<gene>
    <name evidence="2" type="ORF">PANT_24c00013</name>
</gene>
<feature type="region of interest" description="Disordered" evidence="1">
    <location>
        <begin position="1"/>
        <end position="319"/>
    </location>
</feature>
<feature type="region of interest" description="Disordered" evidence="1">
    <location>
        <begin position="454"/>
        <end position="544"/>
    </location>
</feature>
<evidence type="ECO:0000313" key="2">
    <source>
        <dbReference type="EMBL" id="GAC77033.1"/>
    </source>
</evidence>
<feature type="compositionally biased region" description="Polar residues" evidence="1">
    <location>
        <begin position="135"/>
        <end position="147"/>
    </location>
</feature>
<dbReference type="AlphaFoldDB" id="M9MGG5"/>
<dbReference type="EMBL" id="DF196790">
    <property type="protein sequence ID" value="GAC77033.1"/>
    <property type="molecule type" value="Genomic_DNA"/>
</dbReference>
<feature type="compositionally biased region" description="Polar residues" evidence="1">
    <location>
        <begin position="647"/>
        <end position="659"/>
    </location>
</feature>
<sequence length="812" mass="82305">MDAADQTAAPSAAASADVVVDASVSEPTSLPATTTGDQLPDATSQPQTHAAEPAQTTSLDPSEQHEQQASQPLLAATSAVDSSTAQTAPAPPTEPVPSIVEQPNVQELQQQAPATDTTHPSSAEAAPAQVAAQSTEPMSTSLPQASDTHAAEGLAAAPAADSATQPDLQVADAPQQAAHAPEVPSSATQEPASTTATALSEIAPAATADLSAPASDPTPSVVPQPEAAPASAQLPEPIADSTPADASGTASTPKQAGDASSAPKEAPAQPEHPPTTASAVPAEAVPSLGESAPAASTDVPNPVEAPAASADSMAETAASASVPVDTALNISAPQTPQKKAASEASVPSTPTREGRVALLLRINKELIRLCVELQAKQLVSDPVYREAAVRLQANLGYLAGIADKSGKNTDASRPTAPSAALPKLEPFPRSEHVPASPVAALYDKLIAMFGTTAQESPVAEGKKRSRGASAAEDEERKRAPSRGAASQDVSAAGTPSSNPPDTQAVQTPSSQPTAQQPAPPGQDQGKGPDLSLAPPVPIVPPGAAQAMPNNPQAQALMQAFGPNALVNLHALQSHLRGQGTHPWVAYMEANMAGFKTMPLQVQLQHMTSLQNAASQRQKGQASTVASPSSAVNGGAGVSSPAARPVSGHSNSPGQPSPSFALQGAGARTGTPTGQFQQRPGSSGSVGSTGGRARQTSSALDPSQLQGQSPASGQDSAQPMFGFQPPAAASPGQQQQPQPQQGQQMPGLQGMPGMPGMPNFQNLPPHLQQQIRQQYMAHLQAQGMSMSQGFSPQAQQQQQPQQPQQGWDFQSPQ</sequence>
<dbReference type="STRING" id="1151754.M9MGG5"/>
<evidence type="ECO:0000256" key="1">
    <source>
        <dbReference type="SAM" id="MobiDB-lite"/>
    </source>
</evidence>
<reference evidence="3" key="1">
    <citation type="journal article" date="2013" name="Genome Announc.">
        <title>Genome sequence of the basidiomycetous yeast Pseudozyma antarctica T-34, a producer of the glycolipid biosurfactants mannosylerythritol lipids.</title>
        <authorList>
            <person name="Morita T."/>
            <person name="Koike H."/>
            <person name="Koyama Y."/>
            <person name="Hagiwara H."/>
            <person name="Ito E."/>
            <person name="Fukuoka T."/>
            <person name="Imura T."/>
            <person name="Machida M."/>
            <person name="Kitamoto D."/>
        </authorList>
    </citation>
    <scope>NUCLEOTIDE SEQUENCE [LARGE SCALE GENOMIC DNA]</scope>
    <source>
        <strain evidence="3">T-34</strain>
    </source>
</reference>
<proteinExistence type="predicted"/>
<feature type="compositionally biased region" description="Polar residues" evidence="1">
    <location>
        <begin position="487"/>
        <end position="505"/>
    </location>
</feature>
<feature type="compositionally biased region" description="Polar residues" evidence="1">
    <location>
        <begin position="758"/>
        <end position="772"/>
    </location>
</feature>
<feature type="compositionally biased region" description="Polar residues" evidence="1">
    <location>
        <begin position="669"/>
        <end position="679"/>
    </location>
</feature>
<feature type="compositionally biased region" description="Polar residues" evidence="1">
    <location>
        <begin position="610"/>
        <end position="623"/>
    </location>
</feature>
<evidence type="ECO:0000313" key="3">
    <source>
        <dbReference type="Proteomes" id="UP000011976"/>
    </source>
</evidence>
<feature type="region of interest" description="Disordered" evidence="1">
    <location>
        <begin position="403"/>
        <end position="432"/>
    </location>
</feature>
<organism evidence="2 3">
    <name type="scientific">Pseudozyma antarctica (strain T-34)</name>
    <name type="common">Yeast</name>
    <name type="synonym">Candida antarctica</name>
    <dbReference type="NCBI Taxonomy" id="1151754"/>
    <lineage>
        <taxon>Eukaryota</taxon>
        <taxon>Fungi</taxon>
        <taxon>Dikarya</taxon>
        <taxon>Basidiomycota</taxon>
        <taxon>Ustilaginomycotina</taxon>
        <taxon>Ustilaginomycetes</taxon>
        <taxon>Ustilaginales</taxon>
        <taxon>Ustilaginaceae</taxon>
        <taxon>Moesziomyces</taxon>
    </lineage>
</organism>
<accession>M9MGG5</accession>
<feature type="compositionally biased region" description="Polar residues" evidence="1">
    <location>
        <begin position="26"/>
        <end position="71"/>
    </location>
</feature>
<feature type="compositionally biased region" description="Low complexity" evidence="1">
    <location>
        <begin position="151"/>
        <end position="163"/>
    </location>
</feature>
<feature type="compositionally biased region" description="Low complexity" evidence="1">
    <location>
        <begin position="624"/>
        <end position="642"/>
    </location>
</feature>
<feature type="compositionally biased region" description="Low complexity" evidence="1">
    <location>
        <begin position="723"/>
        <end position="757"/>
    </location>
</feature>
<feature type="compositionally biased region" description="Low complexity" evidence="1">
    <location>
        <begin position="1"/>
        <end position="25"/>
    </location>
</feature>
<feature type="compositionally biased region" description="Polar residues" evidence="1">
    <location>
        <begin position="185"/>
        <end position="198"/>
    </location>
</feature>
<protein>
    <submittedName>
        <fullName evidence="2">Uncharacterized protein</fullName>
    </submittedName>
</protein>
<feature type="region of interest" description="Disordered" evidence="1">
    <location>
        <begin position="610"/>
        <end position="812"/>
    </location>
</feature>
<feature type="compositionally biased region" description="Low complexity" evidence="1">
    <location>
        <begin position="203"/>
        <end position="217"/>
    </location>
</feature>
<name>M9MGG5_PSEA3</name>
<feature type="compositionally biased region" description="Low complexity" evidence="1">
    <location>
        <begin position="506"/>
        <end position="529"/>
    </location>
</feature>
<feature type="region of interest" description="Disordered" evidence="1">
    <location>
        <begin position="332"/>
        <end position="351"/>
    </location>
</feature>